<evidence type="ECO:0000313" key="2">
    <source>
        <dbReference type="EMBL" id="NCN65397.1"/>
    </source>
</evidence>
<gene>
    <name evidence="3" type="ORF">GW779_01320</name>
    <name evidence="2" type="ORF">GW910_04985</name>
</gene>
<evidence type="ECO:0000313" key="3">
    <source>
        <dbReference type="EMBL" id="NCS91053.1"/>
    </source>
</evidence>
<reference evidence="3" key="1">
    <citation type="submission" date="2019-11" db="EMBL/GenBank/DDBJ databases">
        <title>Lipid analysis of CO2-rich subsurface aquifers suggests an autotrophy-based deep biosphere with lysolipids enriched in CPR bacteria.</title>
        <authorList>
            <person name="Probst A.J."/>
            <person name="Elling F.J."/>
            <person name="Castelle C.J."/>
            <person name="Zhu Q."/>
            <person name="Elvert M."/>
            <person name="Birarda G."/>
            <person name="Holman H.-Y."/>
            <person name="Lane K.R."/>
            <person name="Ladd B."/>
            <person name="Ryan M.C."/>
            <person name="Woyke T."/>
            <person name="Hinrichs K.-U."/>
            <person name="Banfield J.F."/>
        </authorList>
    </citation>
    <scope>NUCLEOTIDE SEQUENCE</scope>
    <source>
        <strain evidence="2">CG_2015-01_33_1645</strain>
        <strain evidence="3">CG_2015-04_33_537</strain>
    </source>
</reference>
<dbReference type="Proteomes" id="UP000738826">
    <property type="component" value="Unassembled WGS sequence"/>
</dbReference>
<dbReference type="EMBL" id="JAACVF010000135">
    <property type="protein sequence ID" value="NCN65397.1"/>
    <property type="molecule type" value="Genomic_DNA"/>
</dbReference>
<dbReference type="AlphaFoldDB" id="A0A8J8CFG4"/>
<protein>
    <recommendedName>
        <fullName evidence="1">AAA domain-containing protein</fullName>
    </recommendedName>
</protein>
<dbReference type="InterPro" id="IPR041682">
    <property type="entry name" value="AAA_14"/>
</dbReference>
<evidence type="ECO:0000259" key="1">
    <source>
        <dbReference type="Pfam" id="PF13173"/>
    </source>
</evidence>
<dbReference type="Proteomes" id="UP000768163">
    <property type="component" value="Unassembled WGS sequence"/>
</dbReference>
<proteinExistence type="predicted"/>
<evidence type="ECO:0000313" key="4">
    <source>
        <dbReference type="Proteomes" id="UP000738826"/>
    </source>
</evidence>
<sequence>MSGSSKTLLYKNASESLAERIRFINIFPLTFREFVKFSDSGLNTDINFISAIFAKSIDEIKKFYYNLIPKKEKIIYLFGEYLKIRGFPE</sequence>
<name>A0A8J8CFG4_9ARCH</name>
<organism evidence="3 4">
    <name type="scientific">Candidatus Altarchaeum hamiconexum</name>
    <dbReference type="NCBI Taxonomy" id="1803513"/>
    <lineage>
        <taxon>Archaea</taxon>
        <taxon>Candidatus Altarchaeota</taxon>
        <taxon>Candidatus Altiarchaeia</taxon>
        <taxon>Candidatus Altarchaeales</taxon>
        <taxon>Candidatus Altarchaeaceae</taxon>
        <taxon>Candidatus Altarchaeum</taxon>
    </lineage>
</organism>
<accession>A0A8J8CFG4</accession>
<dbReference type="Pfam" id="PF13173">
    <property type="entry name" value="AAA_14"/>
    <property type="match status" value="1"/>
</dbReference>
<feature type="domain" description="AAA" evidence="1">
    <location>
        <begin position="2"/>
        <end position="35"/>
    </location>
</feature>
<comment type="caution">
    <text evidence="3">The sequence shown here is derived from an EMBL/GenBank/DDBJ whole genome shotgun (WGS) entry which is preliminary data.</text>
</comment>
<dbReference type="EMBL" id="JAACQH010000022">
    <property type="protein sequence ID" value="NCS91053.1"/>
    <property type="molecule type" value="Genomic_DNA"/>
</dbReference>